<sequence>MDIEKLNLDFALIADKINELDELDYSDERYDDLEEELHDLEDAFLEEFGQDLEEAIADVHDEFCPDNDVLLPSAYFAKNYIRNQKDHKGRYSYDIAYGEGVPVEVDDFPDQEVRIVLVPGPTRLIVTVGETAKQVAWRAKA</sequence>
<dbReference type="OrthoDB" id="883158at2"/>
<evidence type="ECO:0000313" key="2">
    <source>
        <dbReference type="EMBL" id="OEK04911.1"/>
    </source>
</evidence>
<dbReference type="RefSeq" id="WP_069836416.1">
    <property type="nucleotide sequence ID" value="NZ_MDGQ01000005.1"/>
</dbReference>
<dbReference type="EMBL" id="MDGQ01000005">
    <property type="protein sequence ID" value="OEK04911.1"/>
    <property type="molecule type" value="Genomic_DNA"/>
</dbReference>
<gene>
    <name evidence="2" type="ORF">BFP71_15860</name>
</gene>
<evidence type="ECO:0000256" key="1">
    <source>
        <dbReference type="SAM" id="Coils"/>
    </source>
</evidence>
<keyword evidence="3" id="KW-1185">Reference proteome</keyword>
<reference evidence="2 3" key="1">
    <citation type="submission" date="2016-08" db="EMBL/GenBank/DDBJ databases">
        <title>Draft genome of Fabibacter sp. strain SK-8.</title>
        <authorList>
            <person name="Wong S.-K."/>
            <person name="Hamasaki K."/>
            <person name="Yoshizawa S."/>
        </authorList>
    </citation>
    <scope>NUCLEOTIDE SEQUENCE [LARGE SCALE GENOMIC DNA]</scope>
    <source>
        <strain evidence="2 3">SK-8</strain>
    </source>
</reference>
<protein>
    <submittedName>
        <fullName evidence="2">Uncharacterized protein</fullName>
    </submittedName>
</protein>
<evidence type="ECO:0000313" key="3">
    <source>
        <dbReference type="Proteomes" id="UP000095552"/>
    </source>
</evidence>
<comment type="caution">
    <text evidence="2">The sequence shown here is derived from an EMBL/GenBank/DDBJ whole genome shotgun (WGS) entry which is preliminary data.</text>
</comment>
<keyword evidence="1" id="KW-0175">Coiled coil</keyword>
<proteinExistence type="predicted"/>
<dbReference type="Proteomes" id="UP000095552">
    <property type="component" value="Unassembled WGS sequence"/>
</dbReference>
<accession>A0A1E5T0M2</accession>
<dbReference type="STRING" id="1563681.BFP71_15860"/>
<organism evidence="2 3">
    <name type="scientific">Roseivirga misakiensis</name>
    <dbReference type="NCBI Taxonomy" id="1563681"/>
    <lineage>
        <taxon>Bacteria</taxon>
        <taxon>Pseudomonadati</taxon>
        <taxon>Bacteroidota</taxon>
        <taxon>Cytophagia</taxon>
        <taxon>Cytophagales</taxon>
        <taxon>Roseivirgaceae</taxon>
        <taxon>Roseivirga</taxon>
    </lineage>
</organism>
<dbReference type="AlphaFoldDB" id="A0A1E5T0M2"/>
<name>A0A1E5T0M2_9BACT</name>
<feature type="coiled-coil region" evidence="1">
    <location>
        <begin position="23"/>
        <end position="50"/>
    </location>
</feature>